<feature type="domain" description="PDZ" evidence="12">
    <location>
        <begin position="207"/>
        <end position="276"/>
    </location>
</feature>
<dbReference type="EC" id="3.4.24.-" evidence="11"/>
<evidence type="ECO:0000256" key="3">
    <source>
        <dbReference type="ARBA" id="ARBA00007931"/>
    </source>
</evidence>
<evidence type="ECO:0000256" key="11">
    <source>
        <dbReference type="RuleBase" id="RU362031"/>
    </source>
</evidence>
<dbReference type="PANTHER" id="PTHR42837:SF2">
    <property type="entry name" value="MEMBRANE METALLOPROTEASE ARASP2, CHLOROPLASTIC-RELATED"/>
    <property type="match status" value="1"/>
</dbReference>
<dbReference type="InterPro" id="IPR004387">
    <property type="entry name" value="Pept_M50_Zn"/>
</dbReference>
<feature type="transmembrane region" description="Helical" evidence="11">
    <location>
        <begin position="421"/>
        <end position="440"/>
    </location>
</feature>
<reference evidence="14" key="1">
    <citation type="journal article" date="2019" name="Int. J. Syst. Evol. Microbiol.">
        <title>The Global Catalogue of Microorganisms (GCM) 10K type strain sequencing project: providing services to taxonomists for standard genome sequencing and annotation.</title>
        <authorList>
            <consortium name="The Broad Institute Genomics Platform"/>
            <consortium name="The Broad Institute Genome Sequencing Center for Infectious Disease"/>
            <person name="Wu L."/>
            <person name="Ma J."/>
        </authorList>
    </citation>
    <scope>NUCLEOTIDE SEQUENCE [LARGE SCALE GENOMIC DNA]</scope>
    <source>
        <strain evidence="14">CECT 8288</strain>
    </source>
</reference>
<protein>
    <recommendedName>
        <fullName evidence="11">Zinc metalloprotease</fullName>
        <ecNumber evidence="11">3.4.24.-</ecNumber>
    </recommendedName>
</protein>
<evidence type="ECO:0000256" key="9">
    <source>
        <dbReference type="ARBA" id="ARBA00023049"/>
    </source>
</evidence>
<dbReference type="EMBL" id="JBHRYN010000004">
    <property type="protein sequence ID" value="MFC3700304.1"/>
    <property type="molecule type" value="Genomic_DNA"/>
</dbReference>
<dbReference type="GO" id="GO:0008237">
    <property type="term" value="F:metallopeptidase activity"/>
    <property type="evidence" value="ECO:0007669"/>
    <property type="project" value="UniProtKB-KW"/>
</dbReference>
<keyword evidence="4" id="KW-0645">Protease</keyword>
<accession>A0ABV7WN98</accession>
<feature type="domain" description="PDZ" evidence="12">
    <location>
        <begin position="115"/>
        <end position="184"/>
    </location>
</feature>
<dbReference type="CDD" id="cd23081">
    <property type="entry name" value="cpPDZ_EcRseP-like"/>
    <property type="match status" value="1"/>
</dbReference>
<evidence type="ECO:0000256" key="2">
    <source>
        <dbReference type="ARBA" id="ARBA00004141"/>
    </source>
</evidence>
<keyword evidence="8 11" id="KW-1133">Transmembrane helix</keyword>
<evidence type="ECO:0000256" key="7">
    <source>
        <dbReference type="ARBA" id="ARBA00022833"/>
    </source>
</evidence>
<evidence type="ECO:0000256" key="8">
    <source>
        <dbReference type="ARBA" id="ARBA00022989"/>
    </source>
</evidence>
<gene>
    <name evidence="13" type="primary">rseP</name>
    <name evidence="13" type="ORF">ACFOND_01525</name>
</gene>
<evidence type="ECO:0000256" key="5">
    <source>
        <dbReference type="ARBA" id="ARBA00022692"/>
    </source>
</evidence>
<evidence type="ECO:0000256" key="4">
    <source>
        <dbReference type="ARBA" id="ARBA00022670"/>
    </source>
</evidence>
<dbReference type="Pfam" id="PF17820">
    <property type="entry name" value="PDZ_6"/>
    <property type="match status" value="2"/>
</dbReference>
<keyword evidence="7 11" id="KW-0862">Zinc</keyword>
<feature type="transmembrane region" description="Helical" evidence="11">
    <location>
        <begin position="375"/>
        <end position="397"/>
    </location>
</feature>
<comment type="similarity">
    <text evidence="3 11">Belongs to the peptidase M50B family.</text>
</comment>
<sequence length="447" mass="48393">MFNSVFGLIIALGILVTIHEYGHFWVARRNGVKVLRFSVGFGQPIWRKIDKHGTEFVVAWIPLGGYVKMLDEREGDVPENLKDQAFNTKRPGQKIAIALAGPVANFLFAIVAFALMFMIGVRDVATIVGEPIAGSVAQEAGLQANDRIIAVDGEAVDGFSELSLALASRVGESGQIELQVDRKGQIQPVSLPIQRWLASEQSPRMARSLGITPLYPSQPAIIGGLLEGGAAQRDGLLAKDKVTQVNGVDIEDWSQWVNIIQSSPEQTLTVGIIRNGGTQQLLLTPDAREVEGEVQGYIGAAAAPVAWPEEQLIVNRYMPWTALYKGALETKNMVSLSLGMLWKMVSGQISLKQIGGPIAMAQMAGTSVESGFEAFIAFLALISISLGIMNLLPVPILDGGHVIMHALEAVRKKELSERAQMISMQIGLMLLISLMALAFFNDIGRLM</sequence>
<evidence type="ECO:0000256" key="1">
    <source>
        <dbReference type="ARBA" id="ARBA00001947"/>
    </source>
</evidence>
<dbReference type="PANTHER" id="PTHR42837">
    <property type="entry name" value="REGULATOR OF SIGMA-E PROTEASE RSEP"/>
    <property type="match status" value="1"/>
</dbReference>
<dbReference type="CDD" id="cd06163">
    <property type="entry name" value="S2P-M50_PDZ_RseP-like"/>
    <property type="match status" value="2"/>
</dbReference>
<comment type="subcellular location">
    <subcellularLocation>
        <location evidence="2">Membrane</location>
        <topology evidence="2">Multi-pass membrane protein</topology>
    </subcellularLocation>
</comment>
<dbReference type="SUPFAM" id="SSF50156">
    <property type="entry name" value="PDZ domain-like"/>
    <property type="match status" value="2"/>
</dbReference>
<feature type="transmembrane region" description="Helical" evidence="11">
    <location>
        <begin position="95"/>
        <end position="119"/>
    </location>
</feature>
<keyword evidence="11" id="KW-0479">Metal-binding</keyword>
<evidence type="ECO:0000256" key="10">
    <source>
        <dbReference type="ARBA" id="ARBA00023136"/>
    </source>
</evidence>
<keyword evidence="14" id="KW-1185">Reference proteome</keyword>
<dbReference type="InterPro" id="IPR001478">
    <property type="entry name" value="PDZ"/>
</dbReference>
<dbReference type="Proteomes" id="UP001595710">
    <property type="component" value="Unassembled WGS sequence"/>
</dbReference>
<evidence type="ECO:0000313" key="13">
    <source>
        <dbReference type="EMBL" id="MFC3700304.1"/>
    </source>
</evidence>
<proteinExistence type="inferred from homology"/>
<comment type="cofactor">
    <cofactor evidence="1 11">
        <name>Zn(2+)</name>
        <dbReference type="ChEBI" id="CHEBI:29105"/>
    </cofactor>
</comment>
<evidence type="ECO:0000256" key="6">
    <source>
        <dbReference type="ARBA" id="ARBA00022801"/>
    </source>
</evidence>
<keyword evidence="10 11" id="KW-0472">Membrane</keyword>
<organism evidence="13 14">
    <name type="scientific">Reinekea marina</name>
    <dbReference type="NCBI Taxonomy" id="1310421"/>
    <lineage>
        <taxon>Bacteria</taxon>
        <taxon>Pseudomonadati</taxon>
        <taxon>Pseudomonadota</taxon>
        <taxon>Gammaproteobacteria</taxon>
        <taxon>Oceanospirillales</taxon>
        <taxon>Saccharospirillaceae</taxon>
        <taxon>Reinekea</taxon>
    </lineage>
</organism>
<keyword evidence="6 11" id="KW-0378">Hydrolase</keyword>
<dbReference type="InterPro" id="IPR036034">
    <property type="entry name" value="PDZ_sf"/>
</dbReference>
<dbReference type="InterPro" id="IPR041489">
    <property type="entry name" value="PDZ_6"/>
</dbReference>
<evidence type="ECO:0000259" key="12">
    <source>
        <dbReference type="SMART" id="SM00228"/>
    </source>
</evidence>
<dbReference type="RefSeq" id="WP_290282257.1">
    <property type="nucleotide sequence ID" value="NZ_JAUFQI010000001.1"/>
</dbReference>
<dbReference type="Gene3D" id="2.30.42.10">
    <property type="match status" value="2"/>
</dbReference>
<feature type="transmembrane region" description="Helical" evidence="11">
    <location>
        <begin position="6"/>
        <end position="26"/>
    </location>
</feature>
<evidence type="ECO:0000313" key="14">
    <source>
        <dbReference type="Proteomes" id="UP001595710"/>
    </source>
</evidence>
<keyword evidence="9 11" id="KW-0482">Metalloprotease</keyword>
<dbReference type="InterPro" id="IPR008915">
    <property type="entry name" value="Peptidase_M50"/>
</dbReference>
<comment type="caution">
    <text evidence="13">The sequence shown here is derived from an EMBL/GenBank/DDBJ whole genome shotgun (WGS) entry which is preliminary data.</text>
</comment>
<dbReference type="SMART" id="SM00228">
    <property type="entry name" value="PDZ"/>
    <property type="match status" value="2"/>
</dbReference>
<dbReference type="Pfam" id="PF02163">
    <property type="entry name" value="Peptidase_M50"/>
    <property type="match status" value="1"/>
</dbReference>
<keyword evidence="5 11" id="KW-0812">Transmembrane</keyword>
<name>A0ABV7WN98_9GAMM</name>
<dbReference type="NCBIfam" id="TIGR00054">
    <property type="entry name" value="RIP metalloprotease RseP"/>
    <property type="match status" value="1"/>
</dbReference>